<dbReference type="SMART" id="SM00233">
    <property type="entry name" value="PH"/>
    <property type="match status" value="1"/>
</dbReference>
<evidence type="ECO:0000256" key="5">
    <source>
        <dbReference type="ARBA" id="ARBA00022737"/>
    </source>
</evidence>
<dbReference type="PROSITE" id="PS00019">
    <property type="entry name" value="ACTININ_1"/>
    <property type="match status" value="1"/>
</dbReference>
<feature type="coiled-coil region" evidence="9">
    <location>
        <begin position="429"/>
        <end position="463"/>
    </location>
</feature>
<organism evidence="13">
    <name type="scientific">Equus asinus asinus</name>
    <dbReference type="NCBI Taxonomy" id="83772"/>
    <lineage>
        <taxon>Eukaryota</taxon>
        <taxon>Metazoa</taxon>
        <taxon>Chordata</taxon>
        <taxon>Craniata</taxon>
        <taxon>Vertebrata</taxon>
        <taxon>Euteleostomi</taxon>
        <taxon>Mammalia</taxon>
        <taxon>Eutheria</taxon>
        <taxon>Laurasiatheria</taxon>
        <taxon>Perissodactyla</taxon>
        <taxon>Equidae</taxon>
        <taxon>Equus</taxon>
    </lineage>
</organism>
<keyword evidence="4 8" id="KW-0963">Cytoplasm</keyword>
<feature type="compositionally biased region" description="Gly residues" evidence="10">
    <location>
        <begin position="2313"/>
        <end position="2323"/>
    </location>
</feature>
<dbReference type="GO" id="GO:0016020">
    <property type="term" value="C:membrane"/>
    <property type="evidence" value="ECO:0007669"/>
    <property type="project" value="UniProtKB-ARBA"/>
</dbReference>
<evidence type="ECO:0000256" key="1">
    <source>
        <dbReference type="ARBA" id="ARBA00004245"/>
    </source>
</evidence>
<dbReference type="GO" id="GO:0008091">
    <property type="term" value="C:spectrin"/>
    <property type="evidence" value="ECO:0007669"/>
    <property type="project" value="InterPro"/>
</dbReference>
<dbReference type="InterPro" id="IPR001849">
    <property type="entry name" value="PH_domain"/>
</dbReference>
<evidence type="ECO:0000256" key="7">
    <source>
        <dbReference type="ARBA" id="ARBA00023212"/>
    </source>
</evidence>
<dbReference type="FunFam" id="1.20.58.60:FF:000033">
    <property type="entry name" value="Spectrin beta chain"/>
    <property type="match status" value="1"/>
</dbReference>
<dbReference type="Gene3D" id="1.20.58.60">
    <property type="match status" value="13"/>
</dbReference>
<dbReference type="PROSITE" id="PS50003">
    <property type="entry name" value="PH_DOMAIN"/>
    <property type="match status" value="1"/>
</dbReference>
<comment type="similarity">
    <text evidence="2 8">Belongs to the spectrin family.</text>
</comment>
<keyword evidence="9" id="KW-0175">Coiled coil</keyword>
<evidence type="ECO:0000256" key="10">
    <source>
        <dbReference type="SAM" id="MobiDB-lite"/>
    </source>
</evidence>
<dbReference type="FunFam" id="1.10.418.10:FF:000004">
    <property type="entry name" value="Spectrin beta chain"/>
    <property type="match status" value="1"/>
</dbReference>
<evidence type="ECO:0000256" key="4">
    <source>
        <dbReference type="ARBA" id="ARBA00022490"/>
    </source>
</evidence>
<feature type="compositionally biased region" description="Basic and acidic residues" evidence="10">
    <location>
        <begin position="2103"/>
        <end position="2118"/>
    </location>
</feature>
<keyword evidence="3 8" id="KW-0117">Actin capping</keyword>
<evidence type="ECO:0000256" key="6">
    <source>
        <dbReference type="ARBA" id="ARBA00023203"/>
    </source>
</evidence>
<dbReference type="GO" id="GO:0051693">
    <property type="term" value="P:actin filament capping"/>
    <property type="evidence" value="ECO:0007669"/>
    <property type="project" value="UniProtKB-UniRule"/>
</dbReference>
<feature type="region of interest" description="Disordered" evidence="10">
    <location>
        <begin position="2296"/>
        <end position="2329"/>
    </location>
</feature>
<dbReference type="Pfam" id="PF00435">
    <property type="entry name" value="Spectrin"/>
    <property type="match status" value="15"/>
</dbReference>
<feature type="compositionally biased region" description="Pro residues" evidence="10">
    <location>
        <begin position="2076"/>
        <end position="2096"/>
    </location>
</feature>
<keyword evidence="6 8" id="KW-0009">Actin-binding</keyword>
<reference evidence="13" key="1">
    <citation type="submission" date="2023-03" db="UniProtKB">
        <authorList>
            <consortium name="Ensembl"/>
        </authorList>
    </citation>
    <scope>IDENTIFICATION</scope>
</reference>
<name>A0A8C4PMC2_EQUAS</name>
<dbReference type="SUPFAM" id="SSF46966">
    <property type="entry name" value="Spectrin repeat"/>
    <property type="match status" value="15"/>
</dbReference>
<evidence type="ECO:0000256" key="2">
    <source>
        <dbReference type="ARBA" id="ARBA00006826"/>
    </source>
</evidence>
<dbReference type="Pfam" id="PF00307">
    <property type="entry name" value="CH"/>
    <property type="match status" value="2"/>
</dbReference>
<dbReference type="SMART" id="SM00033">
    <property type="entry name" value="CH"/>
    <property type="match status" value="2"/>
</dbReference>
<evidence type="ECO:0000256" key="9">
    <source>
        <dbReference type="SAM" id="Coils"/>
    </source>
</evidence>
<dbReference type="CDD" id="cd21322">
    <property type="entry name" value="CH_SPTBN4_rpt2"/>
    <property type="match status" value="1"/>
</dbReference>
<dbReference type="PROSITE" id="PS50021">
    <property type="entry name" value="CH"/>
    <property type="match status" value="2"/>
</dbReference>
<dbReference type="FunFam" id="1.20.58.60:FF:000210">
    <property type="entry name" value="Spectrin beta chain"/>
    <property type="match status" value="1"/>
</dbReference>
<dbReference type="InterPro" id="IPR036872">
    <property type="entry name" value="CH_dom_sf"/>
</dbReference>
<dbReference type="PANTHER" id="PTHR11915">
    <property type="entry name" value="SPECTRIN/FILAMIN RELATED CYTOSKELETAL PROTEIN"/>
    <property type="match status" value="1"/>
</dbReference>
<feature type="domain" description="PH" evidence="11">
    <location>
        <begin position="2159"/>
        <end position="2281"/>
    </location>
</feature>
<dbReference type="FunFam" id="1.10.418.10:FF:000003">
    <property type="entry name" value="Spectrin beta chain"/>
    <property type="match status" value="1"/>
</dbReference>
<dbReference type="SUPFAM" id="SSF50729">
    <property type="entry name" value="PH domain-like"/>
    <property type="match status" value="1"/>
</dbReference>
<accession>A0A8C4PMC2</accession>
<dbReference type="Ensembl" id="ENSEAST00005017790.1">
    <property type="protein sequence ID" value="ENSEASP00005016381.1"/>
    <property type="gene ID" value="ENSEASG00005005789.1"/>
</dbReference>
<dbReference type="InterPro" id="IPR011993">
    <property type="entry name" value="PH-like_dom_sf"/>
</dbReference>
<evidence type="ECO:0000313" key="13">
    <source>
        <dbReference type="Ensembl" id="ENSEASP00005016381.1"/>
    </source>
</evidence>
<keyword evidence="5" id="KW-0677">Repeat</keyword>
<feature type="coiled-coil region" evidence="9">
    <location>
        <begin position="1383"/>
        <end position="1410"/>
    </location>
</feature>
<dbReference type="FunFam" id="1.20.58.60:FF:000083">
    <property type="entry name" value="Spectrin beta chain"/>
    <property type="match status" value="1"/>
</dbReference>
<dbReference type="FunFam" id="2.30.29.30:FF:000024">
    <property type="entry name" value="Spectrin beta chain"/>
    <property type="match status" value="1"/>
</dbReference>
<comment type="subcellular location">
    <subcellularLocation>
        <location evidence="1">Cytoplasm</location>
        <location evidence="1">Cytoskeleton</location>
    </subcellularLocation>
</comment>
<dbReference type="CDD" id="cd21246">
    <property type="entry name" value="CH_SPTB-like_rpt1"/>
    <property type="match status" value="1"/>
</dbReference>
<feature type="domain" description="Calponin-homology (CH)" evidence="12">
    <location>
        <begin position="145"/>
        <end position="250"/>
    </location>
</feature>
<evidence type="ECO:0000259" key="12">
    <source>
        <dbReference type="PROSITE" id="PS50021"/>
    </source>
</evidence>
<dbReference type="InterPro" id="IPR041681">
    <property type="entry name" value="PH_9"/>
</dbReference>
<dbReference type="GO" id="GO:0005543">
    <property type="term" value="F:phospholipid binding"/>
    <property type="evidence" value="ECO:0007669"/>
    <property type="project" value="InterPro"/>
</dbReference>
<feature type="coiled-coil region" evidence="9">
    <location>
        <begin position="1588"/>
        <end position="1615"/>
    </location>
</feature>
<evidence type="ECO:0000259" key="11">
    <source>
        <dbReference type="PROSITE" id="PS50003"/>
    </source>
</evidence>
<protein>
    <recommendedName>
        <fullName evidence="8">Spectrin beta chain</fullName>
    </recommendedName>
</protein>
<dbReference type="PRINTS" id="PR00683">
    <property type="entry name" value="SPECTRINPH"/>
</dbReference>
<dbReference type="PIRSF" id="PIRSF002297">
    <property type="entry name" value="Spectrin_beta_subunit"/>
    <property type="match status" value="1"/>
</dbReference>
<dbReference type="InterPro" id="IPR016343">
    <property type="entry name" value="Spectrin_bsu"/>
</dbReference>
<dbReference type="InterPro" id="IPR002017">
    <property type="entry name" value="Spectrin_repeat"/>
</dbReference>
<dbReference type="SMART" id="SM00150">
    <property type="entry name" value="SPEC"/>
    <property type="match status" value="16"/>
</dbReference>
<dbReference type="Gene3D" id="1.10.418.10">
    <property type="entry name" value="Calponin-like domain"/>
    <property type="match status" value="2"/>
</dbReference>
<keyword evidence="7 8" id="KW-0206">Cytoskeleton</keyword>
<dbReference type="GO" id="GO:0005200">
    <property type="term" value="F:structural constituent of cytoskeleton"/>
    <property type="evidence" value="ECO:0007669"/>
    <property type="project" value="UniProtKB-UniRule"/>
</dbReference>
<dbReference type="InterPro" id="IPR001605">
    <property type="entry name" value="PH_dom-spectrin-type"/>
</dbReference>
<dbReference type="Pfam" id="PF15410">
    <property type="entry name" value="PH_9"/>
    <property type="match status" value="1"/>
</dbReference>
<feature type="region of interest" description="Disordered" evidence="10">
    <location>
        <begin position="2045"/>
        <end position="2160"/>
    </location>
</feature>
<evidence type="ECO:0000256" key="3">
    <source>
        <dbReference type="ARBA" id="ARBA00022467"/>
    </source>
</evidence>
<feature type="domain" description="Calponin-homology (CH)" evidence="12">
    <location>
        <begin position="26"/>
        <end position="130"/>
    </location>
</feature>
<dbReference type="PROSITE" id="PS00020">
    <property type="entry name" value="ACTININ_2"/>
    <property type="match status" value="1"/>
</dbReference>
<dbReference type="FunFam" id="1.20.58.60:FF:000019">
    <property type="entry name" value="Spectrin beta chain"/>
    <property type="match status" value="1"/>
</dbReference>
<feature type="coiled-coil region" evidence="9">
    <location>
        <begin position="677"/>
        <end position="711"/>
    </location>
</feature>
<dbReference type="InterPro" id="IPR018159">
    <property type="entry name" value="Spectrin/alpha-actinin"/>
</dbReference>
<gene>
    <name evidence="13" type="primary">SPTBN4</name>
</gene>
<dbReference type="CDD" id="cd00176">
    <property type="entry name" value="SPEC"/>
    <property type="match status" value="7"/>
</dbReference>
<proteinExistence type="inferred from homology"/>
<dbReference type="InterPro" id="IPR001715">
    <property type="entry name" value="CH_dom"/>
</dbReference>
<dbReference type="FunFam" id="1.20.58.60:FF:000011">
    <property type="entry name" value="Spectrin beta chain"/>
    <property type="match status" value="1"/>
</dbReference>
<dbReference type="SUPFAM" id="SSF47576">
    <property type="entry name" value="Calponin-homology domain, CH-domain"/>
    <property type="match status" value="1"/>
</dbReference>
<dbReference type="GO" id="GO:0003779">
    <property type="term" value="F:actin binding"/>
    <property type="evidence" value="ECO:0007669"/>
    <property type="project" value="UniProtKB-KW"/>
</dbReference>
<dbReference type="CDD" id="cd10571">
    <property type="entry name" value="PH_beta_spectrin"/>
    <property type="match status" value="1"/>
</dbReference>
<dbReference type="InterPro" id="IPR001589">
    <property type="entry name" value="Actinin_actin-bd_CS"/>
</dbReference>
<dbReference type="Gene3D" id="2.30.29.30">
    <property type="entry name" value="Pleckstrin-homology domain (PH domain)/Phosphotyrosine-binding domain (PTB)"/>
    <property type="match status" value="1"/>
</dbReference>
<dbReference type="FunFam" id="1.20.58.60:FF:000294">
    <property type="entry name" value="Spectrin beta chain"/>
    <property type="match status" value="1"/>
</dbReference>
<sequence length="2329" mass="261568">SWPSSSLTFHGSLVYYLTCASDEREAVQKKTFTKWVNSHLARVGCHIGDLYADLRDGFVLTRLLEVLSGEQLPRPTRGRMRIHSLENVDKALQFLKEQRVHLENVGSHDIVDGNHRLTLGLVWTIILRFQIQVIKIETEDNRETRSAKDALLLWCQMKTAGYPEVNIQNFTTSWRDGLAFNALIHRHRPDLVDFSKLTKSNANYNLQRAFRTAEQHLGLARLLDPEDVNMEAPDEKSIITYVVSFYHYFSKMKALAVEGKRIGKVLDQVLEVGKIIERYEELAAELLAWIHRTVGLISNQKFANSLSGVQQQLQAFTAYCTLEKPVKFQEKGNLEVLLFSIQSKLRACNRRLFVPREGCGIWDIDKAWGQLEKAEHEREAALRAELIRQEKLELLAQRFDHKVAMRESWLNENQRLVSQDNFGYELPAVEAAMKKHEAIEADIAAYEERVQGVAELAQALAAEGYYDARRVAAQRDSVLRQWALLTGLVGARRTRLEQNLALQKVFQEMVYMVDWMGDMQAQLLSRDCGQHLVEAEDLLQKHGLLEGDIAAQSERVEALNAAALRFSQLQGYQPCDPQVICNRVNHVHGCLAELQEQAAQRRAELEASRSLWALLQELEEAESWARDKDTARLLAQHKILQGELGGRRALLQQALRRGEELAAAGGAVGPGAETVQLAGLAERAASARRRWQRLEEAAARRERRLQEARALHQFGADLDGLLDWLRDAYRLAAAGDFGHDEASSRRLARQHRALTGEVEAHRGPVGGLRRQLATLGGASGAGALVVALQVRVVEAEQLFTEVTEVAALRRQWLRDALAVYRMFGEVHACELWIGEKEQWLLAMRVPDSLDDVEVVQHRFESLDQEMNSLMGRVLDVNHTVQELAGGPSPPKRSPRPPQAALLLLGRWNRIVELVEQRKEEMSAVLLVENHVLEVAEVRAQVREKRRAVESAPRAGGALQWRLSGLEAALQALEPRQAALLEEAALLAARFPAQAARLHQGAEELGAEWGALASAAQACGEAVAAAGRLQRFLHDLDAFLDWLVRAQEAAGGDEGPLPGSLEEADALLARHAALKEEVDQREEDYARIVAASEALLAADGAELGPGLALDEWLPHLELGWHKLLGLWEARREALVQAHVYQLFLRDLRQARAVLRNQEVALSGPELPGTVESVEEALKRHREFLTTMELNQQKMQVAVQAAEGLLRQGNHPRIQASPSPSLPIPRSQENQLRAQQWMQKLHDQLELQHFLRDCHELDGWIHEKMLMARDGTREDGHKLHKRWLRHQAFMAELAQNKEWLEKIEREGQQLMQEKPELAASVRKKLGEIRQCWAELESTTQAKARQLFEASKADQLVQSFAELDKKLLHMESQLQDVDPGGDLATVNSQLKKLQSMESQVEEWYREVGELQAQTAALPLEPASKELVGERQNAVGERLVRLLEPLQERRRLLLASKELHQVAHDLDDELVRTGPPPHPRAPLPPPQGLRREIQAHGPRLEEVLERAGALASLRSPDAEAVRRGQEQLQSAWAGLREAAERRQQVLDAAFQVEQYYFDVAEVEAWLGEQELLMMSEDKGKDEQSTLQLLKKHLQLEQGVENYEESIAQLSRQCRALLEMGEQISRRQSQVDRLYVALKELGEERRVSLEQQYWLYQLSRQVDELEHWIAEKEVVAGSPELGQDFEHVTVLQEKFSEFASETGTAGRERLAAVNQMVDELIECGHTAAATMAEWKDGLNEAWAELLELMGTRAQLLAASRELHKFFSDARELQGQIEEKRRRLPRLTTPPEPRPSASAMQRTLRAFEHDLQLLVSQVRQLQEGAAQLRTVYAGEHAEAIASREQEVLQGWKELLAACEDARLHVSSTADALRFHSQARDLLSWMDGRLPVAQIPTRRPCRDVSSVEVLMNYHQGLKTELEARVPELTACQELGRSLLVNKSAMADEIQAQLDKLGTRKEEVSDKWDRHWEWLQQMLEVHQFAQEAVVADAWLTAQEPLLQSRELGSSVDEVEQLIRRHEAFRKAAAAWEERFSSLRRLTTIERASNLGVLADSLPRPPEGPLSVGPPILTGGSTPRYGQQPSPPPFTQPSLPQPRELPPGRLPNGLEPPERTPRPDRPRARDRPKPRRRPRPREGGEGGGSRRSRSAPAQGGSAPAPPPPPAHTVQHEGFLLRKRELDANRKSSNRSWVSLYCVLSKGELGFYKDAKGPASGGTHGGEPLLSLHKATSEVASDYKKKKHVFKLQTQDGSEFLLQAKDEVRSSPLSLCWDLRSHGAGWFLAQRDGAVRGEAQARVTRAVMGKPMGSESPEEAPNLIMGLGVGGGGGSGGLLEAPG</sequence>
<evidence type="ECO:0000256" key="8">
    <source>
        <dbReference type="PIRNR" id="PIRNR002297"/>
    </source>
</evidence>